<dbReference type="AlphaFoldDB" id="A0A3Q9RT08"/>
<dbReference type="PRINTS" id="PR00162">
    <property type="entry name" value="RIESKE"/>
</dbReference>
<dbReference type="FunFam" id="2.102.10.10:FF:000014">
    <property type="entry name" value="Oxidoreductase, FAD dependent"/>
    <property type="match status" value="1"/>
</dbReference>
<keyword evidence="2" id="KW-0479">Metal-binding</keyword>
<dbReference type="EMBL" id="CP026095">
    <property type="protein sequence ID" value="AZV45552.1"/>
    <property type="molecule type" value="Genomic_DNA"/>
</dbReference>
<dbReference type="GO" id="GO:0046872">
    <property type="term" value="F:metal ion binding"/>
    <property type="evidence" value="ECO:0007669"/>
    <property type="project" value="UniProtKB-KW"/>
</dbReference>
<evidence type="ECO:0000313" key="7">
    <source>
        <dbReference type="Proteomes" id="UP000283095"/>
    </source>
</evidence>
<accession>A0A3Q9RT08</accession>
<proteinExistence type="predicted"/>
<keyword evidence="5" id="KW-1015">Disulfide bond</keyword>
<sequence>MADSEQQLPKTPEPYWLDSTTIPTFEKLEEDLETDIAIVGGGITGITTAYLLTQQGKKVTLIEAGNILTGTTGHTTAKITAQHGLIYHQLIQQHGGDQAKLYYEANREAIDYIKELVEKHSIDCDFSSQDAYVYGNTEQSVQQIKSELSAYEELGIDGEYVDSIPFSIPCQAALIMKDQAQFHPLKYLTALIPSILENGGALYEQTTAMKIVDDGKLTILLRNGHKLIANKIIVASHFPFNDETGLYFARVHVERSYILGIKLEEDFPNGMYYSADSPTRSLRYTEMNGEKLILVGGESHKPGQGMPTYQHYAALQDFSEQYLSVKEIPYRWSAQDIVTPDNLPFVGPVTDGHPDVLIATGYAKWGMTNGTIAAKILADYVLEQPNRYAELYSPSRVNGWGNMIKDNLDVAKHLIGGKLTYAYTTPDDLMNDEGAIINFKGRKAGCYRDHDGKLHIVDSTCTHMGCEVSWNSGERTWDCPCHGSRYSIEGEVLDGPAVEPLKKLQNE</sequence>
<reference evidence="6 7" key="1">
    <citation type="submission" date="2018-01" db="EMBL/GenBank/DDBJ databases">
        <title>Bacillus asahii Genome sequencing and assembly.</title>
        <authorList>
            <person name="Jiang H."/>
            <person name="Feng Y."/>
            <person name="Zhao F."/>
            <person name="Lin X."/>
        </authorList>
    </citation>
    <scope>NUCLEOTIDE SEQUENCE [LARGE SCALE GENOMIC DNA]</scope>
    <source>
        <strain evidence="6 7">OM18</strain>
    </source>
</reference>
<evidence type="ECO:0000256" key="1">
    <source>
        <dbReference type="ARBA" id="ARBA00022714"/>
    </source>
</evidence>
<dbReference type="PANTHER" id="PTHR13847:SF274">
    <property type="entry name" value="RIESKE 2FE-2S IRON-SULFUR PROTEIN YHFW-RELATED"/>
    <property type="match status" value="1"/>
</dbReference>
<dbReference type="RefSeq" id="WP_127762308.1">
    <property type="nucleotide sequence ID" value="NZ_CP026095.1"/>
</dbReference>
<dbReference type="Gene3D" id="3.30.9.10">
    <property type="entry name" value="D-Amino Acid Oxidase, subunit A, domain 2"/>
    <property type="match status" value="1"/>
</dbReference>
<evidence type="ECO:0000256" key="2">
    <source>
        <dbReference type="ARBA" id="ARBA00022723"/>
    </source>
</evidence>
<evidence type="ECO:0000256" key="4">
    <source>
        <dbReference type="ARBA" id="ARBA00023014"/>
    </source>
</evidence>
<dbReference type="KEGG" id="pasa:BAOM_4995"/>
<dbReference type="PROSITE" id="PS51296">
    <property type="entry name" value="RIESKE"/>
    <property type="match status" value="1"/>
</dbReference>
<organism evidence="6 7">
    <name type="scientific">Peribacillus asahii</name>
    <dbReference type="NCBI Taxonomy" id="228899"/>
    <lineage>
        <taxon>Bacteria</taxon>
        <taxon>Bacillati</taxon>
        <taxon>Bacillota</taxon>
        <taxon>Bacilli</taxon>
        <taxon>Bacillales</taxon>
        <taxon>Bacillaceae</taxon>
        <taxon>Peribacillus</taxon>
    </lineage>
</organism>
<dbReference type="GO" id="GO:0016020">
    <property type="term" value="C:membrane"/>
    <property type="evidence" value="ECO:0007669"/>
    <property type="project" value="InterPro"/>
</dbReference>
<dbReference type="Proteomes" id="UP000283095">
    <property type="component" value="Chromosome"/>
</dbReference>
<evidence type="ECO:0000256" key="3">
    <source>
        <dbReference type="ARBA" id="ARBA00023004"/>
    </source>
</evidence>
<evidence type="ECO:0000256" key="5">
    <source>
        <dbReference type="ARBA" id="ARBA00023157"/>
    </source>
</evidence>
<dbReference type="CDD" id="cd03477">
    <property type="entry name" value="Rieske_YhfW_C"/>
    <property type="match status" value="1"/>
</dbReference>
<dbReference type="SUPFAM" id="SSF51905">
    <property type="entry name" value="FAD/NAD(P)-binding domain"/>
    <property type="match status" value="1"/>
</dbReference>
<dbReference type="InterPro" id="IPR038010">
    <property type="entry name" value="YhfW_C"/>
</dbReference>
<dbReference type="InterPro" id="IPR006076">
    <property type="entry name" value="FAD-dep_OxRdtase"/>
</dbReference>
<dbReference type="Pfam" id="PF01266">
    <property type="entry name" value="DAO"/>
    <property type="match status" value="1"/>
</dbReference>
<dbReference type="GO" id="GO:0004497">
    <property type="term" value="F:monooxygenase activity"/>
    <property type="evidence" value="ECO:0007669"/>
    <property type="project" value="UniProtKB-ARBA"/>
</dbReference>
<evidence type="ECO:0000313" key="6">
    <source>
        <dbReference type="EMBL" id="AZV45552.1"/>
    </source>
</evidence>
<dbReference type="GO" id="GO:0016705">
    <property type="term" value="F:oxidoreductase activity, acting on paired donors, with incorporation or reduction of molecular oxygen"/>
    <property type="evidence" value="ECO:0007669"/>
    <property type="project" value="UniProtKB-ARBA"/>
</dbReference>
<dbReference type="GO" id="GO:0051537">
    <property type="term" value="F:2 iron, 2 sulfur cluster binding"/>
    <property type="evidence" value="ECO:0007669"/>
    <property type="project" value="UniProtKB-KW"/>
</dbReference>
<dbReference type="Gene3D" id="3.50.50.60">
    <property type="entry name" value="FAD/NAD(P)-binding domain"/>
    <property type="match status" value="1"/>
</dbReference>
<keyword evidence="4" id="KW-0411">Iron-sulfur</keyword>
<dbReference type="GO" id="GO:0005737">
    <property type="term" value="C:cytoplasm"/>
    <property type="evidence" value="ECO:0007669"/>
    <property type="project" value="TreeGrafter"/>
</dbReference>
<dbReference type="InterPro" id="IPR036922">
    <property type="entry name" value="Rieske_2Fe-2S_sf"/>
</dbReference>
<name>A0A3Q9RT08_9BACI</name>
<gene>
    <name evidence="6" type="ORF">BAOM_4995</name>
</gene>
<dbReference type="PANTHER" id="PTHR13847">
    <property type="entry name" value="SARCOSINE DEHYDROGENASE-RELATED"/>
    <property type="match status" value="1"/>
</dbReference>
<keyword evidence="3" id="KW-0408">Iron</keyword>
<dbReference type="Pfam" id="PF00355">
    <property type="entry name" value="Rieske"/>
    <property type="match status" value="1"/>
</dbReference>
<keyword evidence="1" id="KW-0001">2Fe-2S</keyword>
<dbReference type="InterPro" id="IPR017941">
    <property type="entry name" value="Rieske_2Fe-2S"/>
</dbReference>
<protein>
    <submittedName>
        <fullName evidence="6">(2Fe-2S)-binding protein</fullName>
    </submittedName>
</protein>
<dbReference type="Gene3D" id="2.102.10.10">
    <property type="entry name" value="Rieske [2Fe-2S] iron-sulphur domain"/>
    <property type="match status" value="1"/>
</dbReference>
<dbReference type="InterPro" id="IPR005805">
    <property type="entry name" value="Rieske_Fe-S_prot_C"/>
</dbReference>
<dbReference type="InterPro" id="IPR036188">
    <property type="entry name" value="FAD/NAD-bd_sf"/>
</dbReference>
<dbReference type="SUPFAM" id="SSF50022">
    <property type="entry name" value="ISP domain"/>
    <property type="match status" value="1"/>
</dbReference>
<dbReference type="OrthoDB" id="9767869at2"/>